<dbReference type="AlphaFoldDB" id="A0A9P7JS05"/>
<sequence>MSSMMSTMSTDVNKIGDPIPDKDSRSSDLVPLFNELIPVTEVTFPRLKPACCPLAFVQDPALRSNDSPIYIHSSRTIRYYFSAAQMDDGMGLGDPAWFGRRSRESLGGTHSRSIHWSTENLDELPVIRIFIHALSSPASIRGSIWCGALTITPVVRNRTRILIPPSMHLASLSIVPTGIAALRKSYVQYIDISPVTGTHPYWSLQQLTTVIHVNGVRAPTEHHSRCLISSFIDGGNFLHLSTNEFISHLASRFEVSISRQWNTNVQNQLSRHLHRFSLCFNIGHQGPGWLLDVPYNFTVPLSSGAGASFQ</sequence>
<dbReference type="Proteomes" id="UP000823399">
    <property type="component" value="Unassembled WGS sequence"/>
</dbReference>
<dbReference type="RefSeq" id="XP_041290650.1">
    <property type="nucleotide sequence ID" value="XM_041433897.1"/>
</dbReference>
<evidence type="ECO:0000256" key="1">
    <source>
        <dbReference type="SAM" id="MobiDB-lite"/>
    </source>
</evidence>
<accession>A0A9P7JS05</accession>
<feature type="compositionally biased region" description="Low complexity" evidence="1">
    <location>
        <begin position="1"/>
        <end position="10"/>
    </location>
</feature>
<feature type="region of interest" description="Disordered" evidence="1">
    <location>
        <begin position="1"/>
        <end position="23"/>
    </location>
</feature>
<organism evidence="2 3">
    <name type="scientific">Suillus discolor</name>
    <dbReference type="NCBI Taxonomy" id="1912936"/>
    <lineage>
        <taxon>Eukaryota</taxon>
        <taxon>Fungi</taxon>
        <taxon>Dikarya</taxon>
        <taxon>Basidiomycota</taxon>
        <taxon>Agaricomycotina</taxon>
        <taxon>Agaricomycetes</taxon>
        <taxon>Agaricomycetidae</taxon>
        <taxon>Boletales</taxon>
        <taxon>Suillineae</taxon>
        <taxon>Suillaceae</taxon>
        <taxon>Suillus</taxon>
    </lineage>
</organism>
<dbReference type="GeneID" id="64696156"/>
<protein>
    <submittedName>
        <fullName evidence="2">Uncharacterized protein</fullName>
    </submittedName>
</protein>
<gene>
    <name evidence="2" type="ORF">F5147DRAFT_654658</name>
</gene>
<evidence type="ECO:0000313" key="2">
    <source>
        <dbReference type="EMBL" id="KAG2103753.1"/>
    </source>
</evidence>
<dbReference type="OrthoDB" id="2699722at2759"/>
<name>A0A9P7JS05_9AGAM</name>
<dbReference type="EMBL" id="JABBWM010000043">
    <property type="protein sequence ID" value="KAG2103753.1"/>
    <property type="molecule type" value="Genomic_DNA"/>
</dbReference>
<evidence type="ECO:0000313" key="3">
    <source>
        <dbReference type="Proteomes" id="UP000823399"/>
    </source>
</evidence>
<comment type="caution">
    <text evidence="2">The sequence shown here is derived from an EMBL/GenBank/DDBJ whole genome shotgun (WGS) entry which is preliminary data.</text>
</comment>
<keyword evidence="3" id="KW-1185">Reference proteome</keyword>
<proteinExistence type="predicted"/>
<reference evidence="2" key="1">
    <citation type="journal article" date="2020" name="New Phytol.">
        <title>Comparative genomics reveals dynamic genome evolution in host specialist ectomycorrhizal fungi.</title>
        <authorList>
            <person name="Lofgren L.A."/>
            <person name="Nguyen N.H."/>
            <person name="Vilgalys R."/>
            <person name="Ruytinx J."/>
            <person name="Liao H.L."/>
            <person name="Branco S."/>
            <person name="Kuo A."/>
            <person name="LaButti K."/>
            <person name="Lipzen A."/>
            <person name="Andreopoulos W."/>
            <person name="Pangilinan J."/>
            <person name="Riley R."/>
            <person name="Hundley H."/>
            <person name="Na H."/>
            <person name="Barry K."/>
            <person name="Grigoriev I.V."/>
            <person name="Stajich J.E."/>
            <person name="Kennedy P.G."/>
        </authorList>
    </citation>
    <scope>NUCLEOTIDE SEQUENCE</scope>
    <source>
        <strain evidence="2">FC423</strain>
    </source>
</reference>